<gene>
    <name evidence="2" type="ORF">F511_46413</name>
</gene>
<sequence length="53" mass="5749">MRTAGLSSSLRLLLVDIAFSARLSEEVTRVSQHFGALTISSADALVKRDQQMA</sequence>
<feature type="chain" id="PRO_5016236470" evidence="1">
    <location>
        <begin position="21"/>
        <end position="53"/>
    </location>
</feature>
<organism evidence="2 3">
    <name type="scientific">Dorcoceras hygrometricum</name>
    <dbReference type="NCBI Taxonomy" id="472368"/>
    <lineage>
        <taxon>Eukaryota</taxon>
        <taxon>Viridiplantae</taxon>
        <taxon>Streptophyta</taxon>
        <taxon>Embryophyta</taxon>
        <taxon>Tracheophyta</taxon>
        <taxon>Spermatophyta</taxon>
        <taxon>Magnoliopsida</taxon>
        <taxon>eudicotyledons</taxon>
        <taxon>Gunneridae</taxon>
        <taxon>Pentapetalae</taxon>
        <taxon>asterids</taxon>
        <taxon>lamiids</taxon>
        <taxon>Lamiales</taxon>
        <taxon>Gesneriaceae</taxon>
        <taxon>Didymocarpoideae</taxon>
        <taxon>Trichosporeae</taxon>
        <taxon>Loxocarpinae</taxon>
        <taxon>Dorcoceras</taxon>
    </lineage>
</organism>
<name>A0A2Z6ZTN1_9LAMI</name>
<reference evidence="2 3" key="1">
    <citation type="journal article" date="2015" name="Proc. Natl. Acad. Sci. U.S.A.">
        <title>The resurrection genome of Boea hygrometrica: A blueprint for survival of dehydration.</title>
        <authorList>
            <person name="Xiao L."/>
            <person name="Yang G."/>
            <person name="Zhang L."/>
            <person name="Yang X."/>
            <person name="Zhao S."/>
            <person name="Ji Z."/>
            <person name="Zhou Q."/>
            <person name="Hu M."/>
            <person name="Wang Y."/>
            <person name="Chen M."/>
            <person name="Xu Y."/>
            <person name="Jin H."/>
            <person name="Xiao X."/>
            <person name="Hu G."/>
            <person name="Bao F."/>
            <person name="Hu Y."/>
            <person name="Wan P."/>
            <person name="Li L."/>
            <person name="Deng X."/>
            <person name="Kuang T."/>
            <person name="Xiang C."/>
            <person name="Zhu J.K."/>
            <person name="Oliver M.J."/>
            <person name="He Y."/>
        </authorList>
    </citation>
    <scope>NUCLEOTIDE SEQUENCE [LARGE SCALE GENOMIC DNA]</scope>
    <source>
        <strain evidence="3">cv. XS01</strain>
    </source>
</reference>
<evidence type="ECO:0000256" key="1">
    <source>
        <dbReference type="SAM" id="SignalP"/>
    </source>
</evidence>
<accession>A0A2Z6ZTN1</accession>
<dbReference type="AlphaFoldDB" id="A0A2Z6ZTN1"/>
<keyword evidence="1" id="KW-0732">Signal</keyword>
<dbReference type="EMBL" id="KV110186">
    <property type="protein sequence ID" value="KZT76562.1"/>
    <property type="molecule type" value="Genomic_DNA"/>
</dbReference>
<feature type="signal peptide" evidence="1">
    <location>
        <begin position="1"/>
        <end position="20"/>
    </location>
</feature>
<proteinExistence type="predicted"/>
<dbReference type="Proteomes" id="UP000250235">
    <property type="component" value="Unassembled WGS sequence"/>
</dbReference>
<evidence type="ECO:0000313" key="2">
    <source>
        <dbReference type="EMBL" id="KZT76562.1"/>
    </source>
</evidence>
<keyword evidence="3" id="KW-1185">Reference proteome</keyword>
<protein>
    <submittedName>
        <fullName evidence="2">Uncharacterized protein</fullName>
    </submittedName>
</protein>
<evidence type="ECO:0000313" key="3">
    <source>
        <dbReference type="Proteomes" id="UP000250235"/>
    </source>
</evidence>